<reference evidence="2 3" key="1">
    <citation type="submission" date="2020-08" db="EMBL/GenBank/DDBJ databases">
        <title>The completed genome sequence of the pathogenic ascomycete fungus Penicillium digitatum.</title>
        <authorList>
            <person name="Wang M."/>
        </authorList>
    </citation>
    <scope>NUCLEOTIDE SEQUENCE [LARGE SCALE GENOMIC DNA]</scope>
    <source>
        <strain evidence="2 3">PdW03</strain>
    </source>
</reference>
<dbReference type="GeneID" id="90952460"/>
<feature type="compositionally biased region" description="Polar residues" evidence="1">
    <location>
        <begin position="14"/>
        <end position="33"/>
    </location>
</feature>
<organism evidence="2 3">
    <name type="scientific">Penicillium digitatum</name>
    <name type="common">Green mold</name>
    <dbReference type="NCBI Taxonomy" id="36651"/>
    <lineage>
        <taxon>Eukaryota</taxon>
        <taxon>Fungi</taxon>
        <taxon>Dikarya</taxon>
        <taxon>Ascomycota</taxon>
        <taxon>Pezizomycotina</taxon>
        <taxon>Eurotiomycetes</taxon>
        <taxon>Eurotiomycetidae</taxon>
        <taxon>Eurotiales</taxon>
        <taxon>Aspergillaceae</taxon>
        <taxon>Penicillium</taxon>
    </lineage>
</organism>
<evidence type="ECO:0000313" key="3">
    <source>
        <dbReference type="Proteomes" id="UP000595662"/>
    </source>
</evidence>
<dbReference type="Proteomes" id="UP000595662">
    <property type="component" value="Chromosome 1"/>
</dbReference>
<feature type="region of interest" description="Disordered" evidence="1">
    <location>
        <begin position="1"/>
        <end position="38"/>
    </location>
</feature>
<dbReference type="EMBL" id="CP060774">
    <property type="protein sequence ID" value="QQK40145.1"/>
    <property type="molecule type" value="Genomic_DNA"/>
</dbReference>
<sequence>MPDFVGEQPGQGEASDSQENRQQSNSLRPNGKQSKPCASMNTEAVQQSMLQQTMQRLDKLSKFTAVSTGGSWTGKDPRVVDIMLTKKIALLRRHSGQILGVVPWLMNTWHRKKKTHETSRVEILAQNLEQATKRTGHIGEYLAQQGEQEEATTRKAIQNRIKFRVFETLYGETSASSPVFFVFHRFRDLNYQYLPRLAELIRNSPGFSGLAAKSEWRNQCQETYDIDCVRYMGARCARAHNLGNPTTARQNKRRRVDSPPRAISGLSVGLTKRPIPATEILARSNTNGQAEHSTHCQGPDNACLDDANMRHASPVAIFASEQGNTQLNQRQFSQDDMYDQQPRNVAQDQQPHTMAVQIPNGTEYGDILNSRTDGTNSIHSYNFPHVVLQPNARDDGPLTMTATSPQLSDSSTQAMRGHERLYDISTEETQRSSDLLGHPYILDPSMRAEMGHFWVLDPSTCALHAPFDSCTLPPDVCMSMTPLQHPCTPEEMHNSAQNVPTRPIFSY</sequence>
<gene>
    <name evidence="2" type="ORF">Pdw03_2999</name>
</gene>
<evidence type="ECO:0000256" key="1">
    <source>
        <dbReference type="SAM" id="MobiDB-lite"/>
    </source>
</evidence>
<dbReference type="AlphaFoldDB" id="A0A7T7BHN9"/>
<accession>A0A7T7BHN9</accession>
<proteinExistence type="predicted"/>
<feature type="region of interest" description="Disordered" evidence="1">
    <location>
        <begin position="244"/>
        <end position="266"/>
    </location>
</feature>
<evidence type="ECO:0000313" key="2">
    <source>
        <dbReference type="EMBL" id="QQK40145.1"/>
    </source>
</evidence>
<protein>
    <submittedName>
        <fullName evidence="2">Uncharacterized protein</fullName>
    </submittedName>
</protein>
<dbReference type="RefSeq" id="XP_065955755.1">
    <property type="nucleotide sequence ID" value="XM_066100355.1"/>
</dbReference>
<name>A0A7T7BHN9_PENDI</name>